<evidence type="ECO:0000256" key="5">
    <source>
        <dbReference type="ARBA" id="ARBA00022833"/>
    </source>
</evidence>
<dbReference type="InterPro" id="IPR025754">
    <property type="entry name" value="TRC8_N_dom"/>
</dbReference>
<evidence type="ECO:0000256" key="2">
    <source>
        <dbReference type="ARBA" id="ARBA00022692"/>
    </source>
</evidence>
<evidence type="ECO:0000256" key="7">
    <source>
        <dbReference type="ARBA" id="ARBA00023136"/>
    </source>
</evidence>
<keyword evidence="4" id="KW-0863">Zinc-finger</keyword>
<feature type="transmembrane region" description="Helical" evidence="8">
    <location>
        <begin position="106"/>
        <end position="128"/>
    </location>
</feature>
<dbReference type="EMBL" id="VXAP01001588">
    <property type="protein sequence ID" value="NXL40407.1"/>
    <property type="molecule type" value="Genomic_DNA"/>
</dbReference>
<dbReference type="GO" id="GO:0043161">
    <property type="term" value="P:proteasome-mediated ubiquitin-dependent protein catabolic process"/>
    <property type="evidence" value="ECO:0007669"/>
    <property type="project" value="TreeGrafter"/>
</dbReference>
<keyword evidence="2 8" id="KW-0812">Transmembrane</keyword>
<feature type="transmembrane region" description="Helical" evidence="8">
    <location>
        <begin position="74"/>
        <end position="99"/>
    </location>
</feature>
<dbReference type="PANTHER" id="PTHR22763:SF164">
    <property type="entry name" value="RING FINGER PROTEIN 145-LIKE"/>
    <property type="match status" value="1"/>
</dbReference>
<organism evidence="10 11">
    <name type="scientific">Glaucidium brasilianum</name>
    <name type="common">Ferruginous pygmy-owl</name>
    <dbReference type="NCBI Taxonomy" id="78217"/>
    <lineage>
        <taxon>Eukaryota</taxon>
        <taxon>Metazoa</taxon>
        <taxon>Chordata</taxon>
        <taxon>Craniata</taxon>
        <taxon>Vertebrata</taxon>
        <taxon>Euteleostomi</taxon>
        <taxon>Archelosauria</taxon>
        <taxon>Archosauria</taxon>
        <taxon>Dinosauria</taxon>
        <taxon>Saurischia</taxon>
        <taxon>Theropoda</taxon>
        <taxon>Coelurosauria</taxon>
        <taxon>Aves</taxon>
        <taxon>Neognathae</taxon>
        <taxon>Neoaves</taxon>
        <taxon>Telluraves</taxon>
        <taxon>Strigiformes</taxon>
        <taxon>Strigidae</taxon>
        <taxon>Glaucidium</taxon>
    </lineage>
</organism>
<feature type="non-terminal residue" evidence="10">
    <location>
        <position position="173"/>
    </location>
</feature>
<dbReference type="InterPro" id="IPR050731">
    <property type="entry name" value="HRD1_E3_ubiq-ligases"/>
</dbReference>
<feature type="domain" description="TRC8-like N-terminal" evidence="9">
    <location>
        <begin position="11"/>
        <end position="158"/>
    </location>
</feature>
<keyword evidence="11" id="KW-1185">Reference proteome</keyword>
<dbReference type="GO" id="GO:0008270">
    <property type="term" value="F:zinc ion binding"/>
    <property type="evidence" value="ECO:0007669"/>
    <property type="project" value="UniProtKB-KW"/>
</dbReference>
<evidence type="ECO:0000313" key="11">
    <source>
        <dbReference type="Proteomes" id="UP000591073"/>
    </source>
</evidence>
<dbReference type="PANTHER" id="PTHR22763">
    <property type="entry name" value="RING ZINC FINGER PROTEIN"/>
    <property type="match status" value="1"/>
</dbReference>
<evidence type="ECO:0000313" key="10">
    <source>
        <dbReference type="EMBL" id="NXL40407.1"/>
    </source>
</evidence>
<evidence type="ECO:0000256" key="1">
    <source>
        <dbReference type="ARBA" id="ARBA00004141"/>
    </source>
</evidence>
<evidence type="ECO:0000256" key="4">
    <source>
        <dbReference type="ARBA" id="ARBA00022771"/>
    </source>
</evidence>
<feature type="transmembrane region" description="Helical" evidence="8">
    <location>
        <begin position="134"/>
        <end position="155"/>
    </location>
</feature>
<dbReference type="Pfam" id="PF13705">
    <property type="entry name" value="TRC8_N"/>
    <property type="match status" value="1"/>
</dbReference>
<proteinExistence type="predicted"/>
<name>A0A7L0SCK9_GLABR</name>
<dbReference type="OrthoDB" id="4752984at2759"/>
<dbReference type="GO" id="GO:0016020">
    <property type="term" value="C:membrane"/>
    <property type="evidence" value="ECO:0007669"/>
    <property type="project" value="UniProtKB-SubCell"/>
</dbReference>
<keyword evidence="7 8" id="KW-0472">Membrane</keyword>
<keyword evidence="6 8" id="KW-1133">Transmembrane helix</keyword>
<dbReference type="Proteomes" id="UP000591073">
    <property type="component" value="Unassembled WGS sequence"/>
</dbReference>
<dbReference type="GO" id="GO:0036503">
    <property type="term" value="P:ERAD pathway"/>
    <property type="evidence" value="ECO:0007669"/>
    <property type="project" value="TreeGrafter"/>
</dbReference>
<dbReference type="GO" id="GO:0012505">
    <property type="term" value="C:endomembrane system"/>
    <property type="evidence" value="ECO:0007669"/>
    <property type="project" value="TreeGrafter"/>
</dbReference>
<sequence length="173" mass="18882">MRSRQPPPFGAPMLPALARLCGLPLPPPPLLDTFAALLTTLEVLYVPPPHVLVPFQLAAAACRELLQGLELYRLLALAVALWTPPAVPLLFLVFWLALFFLRLPPLLAFSASPLAQQGLLFLLLSSAAECCSTPYSLIGLTFTVSYLALGILNLCKFYPPRFGAFQNGNVMHR</sequence>
<evidence type="ECO:0000256" key="6">
    <source>
        <dbReference type="ARBA" id="ARBA00022989"/>
    </source>
</evidence>
<protein>
    <submittedName>
        <fullName evidence="10">RN145 protein</fullName>
    </submittedName>
</protein>
<evidence type="ECO:0000259" key="9">
    <source>
        <dbReference type="Pfam" id="PF13705"/>
    </source>
</evidence>
<evidence type="ECO:0000256" key="3">
    <source>
        <dbReference type="ARBA" id="ARBA00022723"/>
    </source>
</evidence>
<reference evidence="10 11" key="1">
    <citation type="submission" date="2019-09" db="EMBL/GenBank/DDBJ databases">
        <title>Bird 10,000 Genomes (B10K) Project - Family phase.</title>
        <authorList>
            <person name="Zhang G."/>
        </authorList>
    </citation>
    <scope>NUCLEOTIDE SEQUENCE [LARGE SCALE GENOMIC DNA]</scope>
    <source>
        <strain evidence="10">B10K-DU-008-63</strain>
    </source>
</reference>
<feature type="non-terminal residue" evidence="10">
    <location>
        <position position="1"/>
    </location>
</feature>
<accession>A0A7L0SCK9</accession>
<keyword evidence="5" id="KW-0862">Zinc</keyword>
<dbReference type="GO" id="GO:0061630">
    <property type="term" value="F:ubiquitin protein ligase activity"/>
    <property type="evidence" value="ECO:0007669"/>
    <property type="project" value="TreeGrafter"/>
</dbReference>
<comment type="subcellular location">
    <subcellularLocation>
        <location evidence="1">Membrane</location>
        <topology evidence="1">Multi-pass membrane protein</topology>
    </subcellularLocation>
</comment>
<keyword evidence="3" id="KW-0479">Metal-binding</keyword>
<dbReference type="AlphaFoldDB" id="A0A7L0SCK9"/>
<comment type="caution">
    <text evidence="10">The sequence shown here is derived from an EMBL/GenBank/DDBJ whole genome shotgun (WGS) entry which is preliminary data.</text>
</comment>
<evidence type="ECO:0000256" key="8">
    <source>
        <dbReference type="SAM" id="Phobius"/>
    </source>
</evidence>
<gene>
    <name evidence="10" type="primary">Rnf145_1</name>
    <name evidence="10" type="ORF">GLABRA_R02812</name>
</gene>